<evidence type="ECO:0000313" key="14">
    <source>
        <dbReference type="EMBL" id="SFG12512.1"/>
    </source>
</evidence>
<feature type="transmembrane region" description="Helical" evidence="10">
    <location>
        <begin position="383"/>
        <end position="407"/>
    </location>
</feature>
<dbReference type="Proteomes" id="UP000246114">
    <property type="component" value="Unassembled WGS sequence"/>
</dbReference>
<evidence type="ECO:0000256" key="9">
    <source>
        <dbReference type="RuleBase" id="RU004016"/>
    </source>
</evidence>
<dbReference type="GO" id="GO:0009002">
    <property type="term" value="F:serine-type D-Ala-D-Ala carboxypeptidase activity"/>
    <property type="evidence" value="ECO:0007669"/>
    <property type="project" value="InterPro"/>
</dbReference>
<keyword evidence="14" id="KW-0645">Protease</keyword>
<dbReference type="Pfam" id="PF00768">
    <property type="entry name" value="Peptidase_S11"/>
    <property type="match status" value="1"/>
</dbReference>
<feature type="domain" description="Peptidase S11 D-alanyl-D-alanine carboxypeptidase A N-terminal" evidence="12">
    <location>
        <begin position="28"/>
        <end position="256"/>
    </location>
</feature>
<feature type="binding site" evidence="8">
    <location>
        <position position="228"/>
    </location>
    <ligand>
        <name>substrate</name>
    </ligand>
</feature>
<proteinExistence type="inferred from homology"/>
<keyword evidence="10" id="KW-0472">Membrane</keyword>
<feature type="active site" evidence="7">
    <location>
        <position position="123"/>
    </location>
</feature>
<dbReference type="OrthoDB" id="1701915at2"/>
<dbReference type="EMBL" id="QAMZ01000019">
    <property type="protein sequence ID" value="PWL54633.1"/>
    <property type="molecule type" value="Genomic_DNA"/>
</dbReference>
<dbReference type="PANTHER" id="PTHR21581:SF26">
    <property type="entry name" value="D-ALANYL-D-ALANINE ENDOPEPTIDASE"/>
    <property type="match status" value="1"/>
</dbReference>
<keyword evidence="4" id="KW-0133">Cell shape</keyword>
<evidence type="ECO:0000256" key="8">
    <source>
        <dbReference type="PIRSR" id="PIRSR618044-2"/>
    </source>
</evidence>
<evidence type="ECO:0000256" key="6">
    <source>
        <dbReference type="ARBA" id="ARBA00023316"/>
    </source>
</evidence>
<keyword evidence="5" id="KW-0573">Peptidoglycan synthesis</keyword>
<evidence type="ECO:0000313" key="15">
    <source>
        <dbReference type="Proteomes" id="UP000182135"/>
    </source>
</evidence>
<protein>
    <submittedName>
        <fullName evidence="14">D-alanyl-D-alanine carboxypeptidase</fullName>
    </submittedName>
</protein>
<dbReference type="STRING" id="1529.SAMN04487885_12721"/>
<keyword evidence="10" id="KW-0812">Transmembrane</keyword>
<feature type="signal peptide" evidence="11">
    <location>
        <begin position="1"/>
        <end position="25"/>
    </location>
</feature>
<gene>
    <name evidence="13" type="ORF">DBY38_03810</name>
    <name evidence="14" type="ORF">SAMN04487885_12721</name>
</gene>
<reference evidence="14 15" key="1">
    <citation type="submission" date="2016-10" db="EMBL/GenBank/DDBJ databases">
        <authorList>
            <person name="de Groot N.N."/>
        </authorList>
    </citation>
    <scope>NUCLEOTIDE SEQUENCE [LARGE SCALE GENOMIC DNA]</scope>
    <source>
        <strain evidence="14 15">NLAE-zl-G419</strain>
    </source>
</reference>
<dbReference type="eggNOG" id="COG1686">
    <property type="taxonomic scope" value="Bacteria"/>
</dbReference>
<dbReference type="PANTHER" id="PTHR21581">
    <property type="entry name" value="D-ALANYL-D-ALANINE CARBOXYPEPTIDASE"/>
    <property type="match status" value="1"/>
</dbReference>
<evidence type="ECO:0000256" key="4">
    <source>
        <dbReference type="ARBA" id="ARBA00022960"/>
    </source>
</evidence>
<accession>A0A1I2P8L9</accession>
<evidence type="ECO:0000256" key="7">
    <source>
        <dbReference type="PIRSR" id="PIRSR618044-1"/>
    </source>
</evidence>
<dbReference type="SUPFAM" id="SSF56601">
    <property type="entry name" value="beta-lactamase/transpeptidase-like"/>
    <property type="match status" value="1"/>
</dbReference>
<dbReference type="GO" id="GO:0006508">
    <property type="term" value="P:proteolysis"/>
    <property type="evidence" value="ECO:0007669"/>
    <property type="project" value="InterPro"/>
</dbReference>
<dbReference type="Gene3D" id="3.40.710.10">
    <property type="entry name" value="DD-peptidase/beta-lactamase superfamily"/>
    <property type="match status" value="1"/>
</dbReference>
<dbReference type="RefSeq" id="WP_027639999.1">
    <property type="nucleotide sequence ID" value="NZ_BAAACD010000011.1"/>
</dbReference>
<feature type="chain" id="PRO_5038217039" evidence="11">
    <location>
        <begin position="26"/>
        <end position="420"/>
    </location>
</feature>
<name>A0A1I2P8L9_9CLOT</name>
<evidence type="ECO:0000259" key="12">
    <source>
        <dbReference type="Pfam" id="PF00768"/>
    </source>
</evidence>
<dbReference type="PRINTS" id="PR00725">
    <property type="entry name" value="DADACBPTASE1"/>
</dbReference>
<keyword evidence="6" id="KW-0961">Cell wall biogenesis/degradation</keyword>
<dbReference type="GO" id="GO:0008360">
    <property type="term" value="P:regulation of cell shape"/>
    <property type="evidence" value="ECO:0007669"/>
    <property type="project" value="UniProtKB-KW"/>
</dbReference>
<reference evidence="13 16" key="2">
    <citation type="submission" date="2018-03" db="EMBL/GenBank/DDBJ databases">
        <title>The uncultured portion of the human microbiome is neutrally assembled.</title>
        <authorList>
            <person name="Jeraldo P."/>
            <person name="Boardman L."/>
            <person name="White B.A."/>
            <person name="Nelson H."/>
            <person name="Goldenfeld N."/>
            <person name="Chia N."/>
        </authorList>
    </citation>
    <scope>NUCLEOTIDE SEQUENCE [LARGE SCALE GENOMIC DNA]</scope>
    <source>
        <strain evidence="13">CIM:MAG 903</strain>
    </source>
</reference>
<keyword evidence="2 11" id="KW-0732">Signal</keyword>
<evidence type="ECO:0000256" key="3">
    <source>
        <dbReference type="ARBA" id="ARBA00022801"/>
    </source>
</evidence>
<evidence type="ECO:0000256" key="11">
    <source>
        <dbReference type="SAM" id="SignalP"/>
    </source>
</evidence>
<feature type="active site" description="Acyl-ester intermediate" evidence="7">
    <location>
        <position position="63"/>
    </location>
</feature>
<evidence type="ECO:0000256" key="2">
    <source>
        <dbReference type="ARBA" id="ARBA00022729"/>
    </source>
</evidence>
<dbReference type="GeneID" id="90545082"/>
<dbReference type="Proteomes" id="UP000182135">
    <property type="component" value="Unassembled WGS sequence"/>
</dbReference>
<dbReference type="EMBL" id="FOOE01000027">
    <property type="protein sequence ID" value="SFG12512.1"/>
    <property type="molecule type" value="Genomic_DNA"/>
</dbReference>
<dbReference type="InterPro" id="IPR001967">
    <property type="entry name" value="Peptidase_S11_N"/>
</dbReference>
<keyword evidence="10" id="KW-1133">Transmembrane helix</keyword>
<dbReference type="AlphaFoldDB" id="A0A1I2P8L9"/>
<evidence type="ECO:0000313" key="13">
    <source>
        <dbReference type="EMBL" id="PWL54633.1"/>
    </source>
</evidence>
<dbReference type="GO" id="GO:0009252">
    <property type="term" value="P:peptidoglycan biosynthetic process"/>
    <property type="evidence" value="ECO:0007669"/>
    <property type="project" value="UniProtKB-KW"/>
</dbReference>
<comment type="similarity">
    <text evidence="1 9">Belongs to the peptidase S11 family.</text>
</comment>
<evidence type="ECO:0000313" key="16">
    <source>
        <dbReference type="Proteomes" id="UP000246114"/>
    </source>
</evidence>
<dbReference type="GO" id="GO:0071555">
    <property type="term" value="P:cell wall organization"/>
    <property type="evidence" value="ECO:0007669"/>
    <property type="project" value="UniProtKB-KW"/>
</dbReference>
<keyword evidence="3" id="KW-0378">Hydrolase</keyword>
<dbReference type="InterPro" id="IPR012338">
    <property type="entry name" value="Beta-lactam/transpept-like"/>
</dbReference>
<evidence type="ECO:0000256" key="5">
    <source>
        <dbReference type="ARBA" id="ARBA00022984"/>
    </source>
</evidence>
<organism evidence="14 15">
    <name type="scientific">Clostridium cadaveris</name>
    <dbReference type="NCBI Taxonomy" id="1529"/>
    <lineage>
        <taxon>Bacteria</taxon>
        <taxon>Bacillati</taxon>
        <taxon>Bacillota</taxon>
        <taxon>Clostridia</taxon>
        <taxon>Eubacteriales</taxon>
        <taxon>Clostridiaceae</taxon>
        <taxon>Clostridium</taxon>
    </lineage>
</organism>
<keyword evidence="15" id="KW-1185">Reference proteome</keyword>
<dbReference type="InterPro" id="IPR018044">
    <property type="entry name" value="Peptidase_S11"/>
</dbReference>
<feature type="active site" description="Proton acceptor" evidence="7">
    <location>
        <position position="66"/>
    </location>
</feature>
<evidence type="ECO:0000256" key="1">
    <source>
        <dbReference type="ARBA" id="ARBA00007164"/>
    </source>
</evidence>
<sequence length="420" mass="46440">MKKRFITSIAVTLALTILSPLGTVAKAETSTPNIIAKSAITMDIETGEIIYSKDADSQRYPASITKLMTGLLLAENKDKSDIITYSEDAKKQPEYSFNLNIKPRTVGDSMTASNSMKTLLLYSANDEAYAIADTIAGSASGFANMMNEKAKALGMKNTNYVTPNGLHDDNHYTTAYDLSILGKAVYDNPWTRETMALKKDSVQTSTGTIAIIENRNKNLGLDGCIGGKTGYTAAAGRCLLALYERDGRTLVGVVLKSAYDAQDTAAFNDMKSIIDWSYAAEKTTFYKSGSTLETISVPYKTFRFFGKEKTIDVPLVLNNDIKYYDNDINAKETELVFNTEEINPWKLNGKDKVATVTVKQRNSSTTYDLYSTVKSSDLIKANILSYILLVAGIIAVLALVIFIIASFKKRSRKRYNRRYR</sequence>
<keyword evidence="14" id="KW-0121">Carboxypeptidase</keyword>
<evidence type="ECO:0000256" key="10">
    <source>
        <dbReference type="SAM" id="Phobius"/>
    </source>
</evidence>